<keyword evidence="12" id="KW-1185">Reference proteome</keyword>
<dbReference type="InterPro" id="IPR035247">
    <property type="entry name" value="PRMT5_TIM"/>
</dbReference>
<evidence type="ECO:0000256" key="2">
    <source>
        <dbReference type="ARBA" id="ARBA00022679"/>
    </source>
</evidence>
<dbReference type="Gene3D" id="2.70.160.11">
    <property type="entry name" value="Hnrnp arginine n-methyltransferase1"/>
    <property type="match status" value="1"/>
</dbReference>
<evidence type="ECO:0000256" key="3">
    <source>
        <dbReference type="ARBA" id="ARBA00022691"/>
    </source>
</evidence>
<evidence type="ECO:0000313" key="12">
    <source>
        <dbReference type="Proteomes" id="UP000799538"/>
    </source>
</evidence>
<dbReference type="Gene3D" id="3.40.50.150">
    <property type="entry name" value="Vaccinia Virus protein VP39"/>
    <property type="match status" value="1"/>
</dbReference>
<evidence type="ECO:0000256" key="1">
    <source>
        <dbReference type="ARBA" id="ARBA00022603"/>
    </source>
</evidence>
<evidence type="ECO:0000259" key="10">
    <source>
        <dbReference type="Pfam" id="PF17286"/>
    </source>
</evidence>
<dbReference type="AlphaFoldDB" id="A0A6A6G092"/>
<evidence type="ECO:0000256" key="6">
    <source>
        <dbReference type="PIRSR" id="PIRSR015894-2"/>
    </source>
</evidence>
<dbReference type="GO" id="GO:0016274">
    <property type="term" value="F:protein-arginine N-methyltransferase activity"/>
    <property type="evidence" value="ECO:0007669"/>
    <property type="project" value="InterPro"/>
</dbReference>
<evidence type="ECO:0000256" key="7">
    <source>
        <dbReference type="PIRSR" id="PIRSR015894-3"/>
    </source>
</evidence>
<dbReference type="EMBL" id="ML992520">
    <property type="protein sequence ID" value="KAF2219137.1"/>
    <property type="molecule type" value="Genomic_DNA"/>
</dbReference>
<keyword evidence="1 4" id="KW-0489">Methyltransferase</keyword>
<dbReference type="Pfam" id="PF17285">
    <property type="entry name" value="PRMT5_TIM"/>
    <property type="match status" value="1"/>
</dbReference>
<evidence type="ECO:0000256" key="4">
    <source>
        <dbReference type="PIRNR" id="PIRNR015894"/>
    </source>
</evidence>
<organism evidence="11 12">
    <name type="scientific">Elsinoe ampelina</name>
    <dbReference type="NCBI Taxonomy" id="302913"/>
    <lineage>
        <taxon>Eukaryota</taxon>
        <taxon>Fungi</taxon>
        <taxon>Dikarya</taxon>
        <taxon>Ascomycota</taxon>
        <taxon>Pezizomycotina</taxon>
        <taxon>Dothideomycetes</taxon>
        <taxon>Dothideomycetidae</taxon>
        <taxon>Myriangiales</taxon>
        <taxon>Elsinoaceae</taxon>
        <taxon>Elsinoe</taxon>
    </lineage>
</organism>
<feature type="binding site" evidence="6">
    <location>
        <position position="445"/>
    </location>
    <ligand>
        <name>S-adenosyl-L-methionine</name>
        <dbReference type="ChEBI" id="CHEBI:59789"/>
    </ligand>
</feature>
<dbReference type="GO" id="GO:0005634">
    <property type="term" value="C:nucleus"/>
    <property type="evidence" value="ECO:0007669"/>
    <property type="project" value="TreeGrafter"/>
</dbReference>
<dbReference type="GO" id="GO:0006355">
    <property type="term" value="P:regulation of DNA-templated transcription"/>
    <property type="evidence" value="ECO:0007669"/>
    <property type="project" value="TreeGrafter"/>
</dbReference>
<dbReference type="PANTHER" id="PTHR10738">
    <property type="entry name" value="PROTEIN ARGININE N-METHYLTRANSFERASE 5"/>
    <property type="match status" value="1"/>
</dbReference>
<feature type="binding site" evidence="6">
    <location>
        <position position="380"/>
    </location>
    <ligand>
        <name>S-adenosyl-L-methionine</name>
        <dbReference type="ChEBI" id="CHEBI:59789"/>
    </ligand>
</feature>
<dbReference type="OrthoDB" id="1368803at2759"/>
<comment type="similarity">
    <text evidence="4">Belongs to the class I-like SAM-binding methyltransferase superfamily.</text>
</comment>
<dbReference type="SUPFAM" id="SSF53335">
    <property type="entry name" value="S-adenosyl-L-methionine-dependent methyltransferases"/>
    <property type="match status" value="1"/>
</dbReference>
<feature type="active site" description="Proton donor/acceptor" evidence="5">
    <location>
        <position position="506"/>
    </location>
</feature>
<feature type="domain" description="PRMT5 arginine-N-methyltransferase" evidence="8">
    <location>
        <begin position="355"/>
        <end position="527"/>
    </location>
</feature>
<feature type="active site" description="Proton donor/acceptor" evidence="5">
    <location>
        <position position="497"/>
    </location>
</feature>
<dbReference type="InterPro" id="IPR035248">
    <property type="entry name" value="PRMT5_C"/>
</dbReference>
<reference evidence="12" key="1">
    <citation type="journal article" date="2020" name="Stud. Mycol.">
        <title>101 Dothideomycetes genomes: A test case for predicting lifestyles and emergence of pathogens.</title>
        <authorList>
            <person name="Haridas S."/>
            <person name="Albert R."/>
            <person name="Binder M."/>
            <person name="Bloem J."/>
            <person name="LaButti K."/>
            <person name="Salamov A."/>
            <person name="Andreopoulos B."/>
            <person name="Baker S."/>
            <person name="Barry K."/>
            <person name="Bills G."/>
            <person name="Bluhm B."/>
            <person name="Cannon C."/>
            <person name="Castanera R."/>
            <person name="Culley D."/>
            <person name="Daum C."/>
            <person name="Ezra D."/>
            <person name="Gonzalez J."/>
            <person name="Henrissat B."/>
            <person name="Kuo A."/>
            <person name="Liang C."/>
            <person name="Lipzen A."/>
            <person name="Lutzoni F."/>
            <person name="Magnuson J."/>
            <person name="Mondo S."/>
            <person name="Nolan M."/>
            <person name="Ohm R."/>
            <person name="Pangilinan J."/>
            <person name="Park H.-J."/>
            <person name="Ramirez L."/>
            <person name="Alfaro M."/>
            <person name="Sun H."/>
            <person name="Tritt A."/>
            <person name="Yoshinaga Y."/>
            <person name="Zwiers L.-H."/>
            <person name="Turgeon B."/>
            <person name="Goodwin S."/>
            <person name="Spatafora J."/>
            <person name="Crous P."/>
            <person name="Grigoriev I."/>
        </authorList>
    </citation>
    <scope>NUCLEOTIDE SEQUENCE [LARGE SCALE GENOMIC DNA]</scope>
    <source>
        <strain evidence="12">CECT 20119</strain>
    </source>
</reference>
<dbReference type="Gene3D" id="3.20.20.150">
    <property type="entry name" value="Divalent-metal-dependent TIM barrel enzymes"/>
    <property type="match status" value="1"/>
</dbReference>
<dbReference type="Pfam" id="PF05185">
    <property type="entry name" value="PRMT5"/>
    <property type="match status" value="1"/>
</dbReference>
<feature type="binding site" evidence="6">
    <location>
        <begin position="389"/>
        <end position="390"/>
    </location>
    <ligand>
        <name>S-adenosyl-L-methionine</name>
        <dbReference type="ChEBI" id="CHEBI:59789"/>
    </ligand>
</feature>
<dbReference type="Proteomes" id="UP000799538">
    <property type="component" value="Unassembled WGS sequence"/>
</dbReference>
<evidence type="ECO:0000256" key="5">
    <source>
        <dbReference type="PIRSR" id="PIRSR015894-1"/>
    </source>
</evidence>
<evidence type="ECO:0000259" key="9">
    <source>
        <dbReference type="Pfam" id="PF17285"/>
    </source>
</evidence>
<dbReference type="InterPro" id="IPR029063">
    <property type="entry name" value="SAM-dependent_MTases_sf"/>
</dbReference>
<dbReference type="InterPro" id="IPR035075">
    <property type="entry name" value="PRMT5"/>
</dbReference>
<dbReference type="PROSITE" id="PS51678">
    <property type="entry name" value="SAM_MT_PRMT"/>
    <property type="match status" value="1"/>
</dbReference>
<accession>A0A6A6G092</accession>
<proteinExistence type="inferred from homology"/>
<feature type="binding site" evidence="6">
    <location>
        <begin position="474"/>
        <end position="475"/>
    </location>
    <ligand>
        <name>S-adenosyl-L-methionine</name>
        <dbReference type="ChEBI" id="CHEBI:59789"/>
    </ligand>
</feature>
<sequence length="757" mass="83730">MDAAEASAALQQPVFYIGHHDAKRDEVVSLELMDRARLIGYDMITSPVTNAAFRKHVVQLMLDYRKLRASDQSLPLPLVPSLGPSFTTLHPTDAIPSMIAVLSPWADVTSSDPLVAHISRQVVSVEIAYAAFCGVSNVILPPLFRNQYAPFPEAVSTYADMAARSLGIGPYLQIIVPFPMDNQKPAPEDTVLSIEDMGETSPVNISAADTGDPLSSWDSWNHIRATCNYASKLAISLSVPRLLPDEHIQSRWYSEPMRILSFSTSTFATNPGGHPVLSKAHQALLTRYIRLQQPPWLLISGASELPLPATSNGLSSDPTPAEAAVMPIQPPLQAPRLAYLRYLQRSQPPLPPLARFAQGYQDFLQSPLQPLTDNLESITYEVFEKDPIKYAWYEQAVALALKDLHDELKRPIIVAVVGAGRGPLMTRSLMASNTTGIPILPFAVEKNPNAYVLLQRRNATDPLWTGRVQVIKTDMRSWAGPTDANGSPAKVDILVSELLGSFADNELSPECLDGVQHHLHPSHGVSIPQSYTAWASPISSPRIYADLLHRPSDPEKWSLPYVTMLHQFSYLSHTDEALPPTSAGLLSFSPSIQQCWEFSHPLPHSVLDQSATRKQGGPLASGLGGGDGWNEHNLRSCHLIFPVKDTSRGVCHGVAGYFETVLYKSRDGTKVVELSINPNSMDQKSRDMISWFPIFFPLNTPLHVPDGAEIRLDMHRKTDDRKVWYTWQVAVWAQIGRRWQRTAESEVHSSEQNGCLM</sequence>
<dbReference type="InterPro" id="IPR007857">
    <property type="entry name" value="Arg_MeTrfase_PRMT5"/>
</dbReference>
<keyword evidence="3 4" id="KW-0949">S-adenosyl-L-methionine</keyword>
<dbReference type="GO" id="GO:0032259">
    <property type="term" value="P:methylation"/>
    <property type="evidence" value="ECO:0007669"/>
    <property type="project" value="UniProtKB-KW"/>
</dbReference>
<keyword evidence="2 4" id="KW-0808">Transferase</keyword>
<dbReference type="InterPro" id="IPR025799">
    <property type="entry name" value="Arg_MeTrfase"/>
</dbReference>
<name>A0A6A6G092_9PEZI</name>
<gene>
    <name evidence="11" type="ORF">BDZ85DRAFT_206698</name>
</gene>
<feature type="domain" description="PRMT5 TIM barrel" evidence="9">
    <location>
        <begin position="40"/>
        <end position="321"/>
    </location>
</feature>
<evidence type="ECO:0000313" key="11">
    <source>
        <dbReference type="EMBL" id="KAF2219137.1"/>
    </source>
</evidence>
<protein>
    <recommendedName>
        <fullName evidence="4">Protein arginine N-methyltransferase</fullName>
    </recommendedName>
</protein>
<dbReference type="PIRSF" id="PIRSF015894">
    <property type="entry name" value="Skb1_MeTrfase"/>
    <property type="match status" value="1"/>
</dbReference>
<dbReference type="PANTHER" id="PTHR10738:SF0">
    <property type="entry name" value="PROTEIN ARGININE N-METHYLTRANSFERASE 5"/>
    <property type="match status" value="1"/>
</dbReference>
<feature type="site" description="Critical for specifying symmetric addition of methyl groups" evidence="7">
    <location>
        <position position="383"/>
    </location>
</feature>
<dbReference type="GO" id="GO:0005829">
    <property type="term" value="C:cytosol"/>
    <property type="evidence" value="ECO:0007669"/>
    <property type="project" value="TreeGrafter"/>
</dbReference>
<dbReference type="Pfam" id="PF17286">
    <property type="entry name" value="PRMT5_C"/>
    <property type="match status" value="1"/>
</dbReference>
<evidence type="ECO:0000259" key="8">
    <source>
        <dbReference type="Pfam" id="PF05185"/>
    </source>
</evidence>
<feature type="domain" description="PRMT5 oligomerisation" evidence="10">
    <location>
        <begin position="530"/>
        <end position="756"/>
    </location>
</feature>